<gene>
    <name evidence="1" type="ORF">ATY40_BA7500834</name>
</gene>
<evidence type="ECO:0000313" key="2">
    <source>
        <dbReference type="Proteomes" id="UP000094565"/>
    </source>
</evidence>
<dbReference type="EMBL" id="CP014584">
    <property type="protein sequence ID" value="ANZ74259.1"/>
    <property type="molecule type" value="Genomic_DNA"/>
</dbReference>
<keyword evidence="2" id="KW-1185">Reference proteome</keyword>
<name>A0A1B2J891_PICPA</name>
<protein>
    <submittedName>
        <fullName evidence="1">BA75_00834T0</fullName>
    </submittedName>
</protein>
<evidence type="ECO:0000313" key="1">
    <source>
        <dbReference type="EMBL" id="ANZ74259.1"/>
    </source>
</evidence>
<sequence>MGAIGMEIFDDDDSSIALADLVSQEDPIKQIQDTLKQPIPDANNGTYFERDDTAEKVVAAIFLANLLDFDSVLPKSEQEYPSYVIRDLKKVYAQVQESSELKKLKENSELLKEQTRKWLKFISEDEERSEVCSLWREVPSYYEEWKKHIDWISNVLH</sequence>
<dbReference type="Pfam" id="PF14078">
    <property type="entry name" value="DUF4259"/>
    <property type="match status" value="1"/>
</dbReference>
<dbReference type="InterPro" id="IPR025355">
    <property type="entry name" value="DUF4259"/>
</dbReference>
<dbReference type="OrthoDB" id="10323124at2759"/>
<organism evidence="1 2">
    <name type="scientific">Komagataella pastoris</name>
    <name type="common">Yeast</name>
    <name type="synonym">Pichia pastoris</name>
    <dbReference type="NCBI Taxonomy" id="4922"/>
    <lineage>
        <taxon>Eukaryota</taxon>
        <taxon>Fungi</taxon>
        <taxon>Dikarya</taxon>
        <taxon>Ascomycota</taxon>
        <taxon>Saccharomycotina</taxon>
        <taxon>Pichiomycetes</taxon>
        <taxon>Pichiales</taxon>
        <taxon>Pichiaceae</taxon>
        <taxon>Komagataella</taxon>
    </lineage>
</organism>
<accession>A0A1B2J891</accession>
<dbReference type="Proteomes" id="UP000094565">
    <property type="component" value="Chromosome 1"/>
</dbReference>
<proteinExistence type="predicted"/>
<dbReference type="AlphaFoldDB" id="A0A1B2J891"/>
<reference evidence="1 2" key="1">
    <citation type="submission" date="2016-02" db="EMBL/GenBank/DDBJ databases">
        <title>Comparative genomic and transcriptomic foundation for Pichia pastoris.</title>
        <authorList>
            <person name="Love K.R."/>
            <person name="Shah K.A."/>
            <person name="Whittaker C.A."/>
            <person name="Wu J."/>
            <person name="Bartlett M.C."/>
            <person name="Ma D."/>
            <person name="Leeson R.L."/>
            <person name="Priest M."/>
            <person name="Young S.K."/>
            <person name="Love J.C."/>
        </authorList>
    </citation>
    <scope>NUCLEOTIDE SEQUENCE [LARGE SCALE GENOMIC DNA]</scope>
    <source>
        <strain evidence="1 2">ATCC 28485</strain>
    </source>
</reference>